<gene>
    <name evidence="1" type="ORF">NLF92_05980</name>
</gene>
<sequence length="420" mass="47340">MKSLMMKFIHGMVFAVGALFIFGGLAFVGLKVLGGANFDYYVYKVKEKVGLAKEVEPFEEPKIVLKDFTKASRVEVSSNDEFRYVSNTEEFWEALNEANQKGNFIIYLIDGVYKINKTINIDAENITLMSLSGNPYQTVIKGTGMRGGMGNLIRVNNSHFKIDGVTLQDASYHLVQVAGELDVDFTVFKNIIFQDSYQQMLKVSYDINNRPQISGDYGIVENCIFLYTDGIAPNYYTGGVDALGAKSWQVSNSIFRDIASPKQNISQYAVHFWMNSADNIITNNIYINNDRAIGMGLGVEKSNMEYANKNGEISHNIIFHSDLSDPFADTGIAVEKSIGTKIYSNYIFLSHSYPRAIEYRFEETKEVQISNNYTNRNVSSRDQGEALLRNNDSISLEKMTVILTERLQQLSVKNLYAKTI</sequence>
<dbReference type="SUPFAM" id="SSF51126">
    <property type="entry name" value="Pectin lyase-like"/>
    <property type="match status" value="1"/>
</dbReference>
<evidence type="ECO:0000313" key="1">
    <source>
        <dbReference type="EMBL" id="MCP3428491.1"/>
    </source>
</evidence>
<evidence type="ECO:0000313" key="2">
    <source>
        <dbReference type="Proteomes" id="UP001165413"/>
    </source>
</evidence>
<dbReference type="EMBL" id="JANATA010000008">
    <property type="protein sequence ID" value="MCP3428491.1"/>
    <property type="molecule type" value="Genomic_DNA"/>
</dbReference>
<accession>A0AA41X177</accession>
<dbReference type="RefSeq" id="WP_254099815.1">
    <property type="nucleotide sequence ID" value="NZ_JANATA010000008.1"/>
</dbReference>
<proteinExistence type="predicted"/>
<comment type="caution">
    <text evidence="1">The sequence shown here is derived from an EMBL/GenBank/DDBJ whole genome shotgun (WGS) entry which is preliminary data.</text>
</comment>
<keyword evidence="2" id="KW-1185">Reference proteome</keyword>
<dbReference type="Gene3D" id="2.160.20.10">
    <property type="entry name" value="Single-stranded right-handed beta-helix, Pectin lyase-like"/>
    <property type="match status" value="1"/>
</dbReference>
<name>A0AA41X177_9ALTE</name>
<dbReference type="Proteomes" id="UP001165413">
    <property type="component" value="Unassembled WGS sequence"/>
</dbReference>
<dbReference type="InterPro" id="IPR011050">
    <property type="entry name" value="Pectin_lyase_fold/virulence"/>
</dbReference>
<protein>
    <submittedName>
        <fullName evidence="1">Right-handed parallel beta-helix repeat-containing protein</fullName>
    </submittedName>
</protein>
<organism evidence="1 2">
    <name type="scientific">Opacimonas viscosa</name>
    <dbReference type="NCBI Taxonomy" id="2961944"/>
    <lineage>
        <taxon>Bacteria</taxon>
        <taxon>Pseudomonadati</taxon>
        <taxon>Pseudomonadota</taxon>
        <taxon>Gammaproteobacteria</taxon>
        <taxon>Alteromonadales</taxon>
        <taxon>Alteromonadaceae</taxon>
        <taxon>Opacimonas</taxon>
    </lineage>
</organism>
<dbReference type="AlphaFoldDB" id="A0AA41X177"/>
<dbReference type="InterPro" id="IPR012334">
    <property type="entry name" value="Pectin_lyas_fold"/>
</dbReference>
<reference evidence="1" key="1">
    <citation type="submission" date="2022-07" db="EMBL/GenBank/DDBJ databases">
        <title>Characterization of the Novel Bacterium Alteromonas immobilis LMIT006 and Alteromonas gregis LMIT007.</title>
        <authorList>
            <person name="Lin X."/>
        </authorList>
    </citation>
    <scope>NUCLEOTIDE SEQUENCE</scope>
    <source>
        <strain evidence="1">LMIT007</strain>
    </source>
</reference>